<dbReference type="GO" id="GO:0033735">
    <property type="term" value="F:aspartate dehydrogenase [NAD(P)+] activity"/>
    <property type="evidence" value="ECO:0007669"/>
    <property type="project" value="UniProtKB-EC"/>
</dbReference>
<comment type="miscellaneous">
    <text evidence="6">The iminoaspartate product is unstable in aqueous solution and can decompose to oxaloacetate and ammonia.</text>
</comment>
<proteinExistence type="inferred from homology"/>
<dbReference type="SUPFAM" id="SSF55347">
    <property type="entry name" value="Glyceraldehyde-3-phosphate dehydrogenase-like, C-terminal domain"/>
    <property type="match status" value="1"/>
</dbReference>
<evidence type="ECO:0000313" key="10">
    <source>
        <dbReference type="Proteomes" id="UP000058925"/>
    </source>
</evidence>
<dbReference type="PIRSF" id="PIRSF005227">
    <property type="entry name" value="Asp_dh_NAD_syn"/>
    <property type="match status" value="1"/>
</dbReference>
<dbReference type="InterPro" id="IPR002811">
    <property type="entry name" value="Asp_DH"/>
</dbReference>
<dbReference type="InterPro" id="IPR005106">
    <property type="entry name" value="Asp/hSer_DH_NAD-bd"/>
</dbReference>
<dbReference type="Proteomes" id="UP000058925">
    <property type="component" value="Chromosome"/>
</dbReference>
<dbReference type="Pfam" id="PF03447">
    <property type="entry name" value="NAD_binding_3"/>
    <property type="match status" value="1"/>
</dbReference>
<dbReference type="Pfam" id="PF01958">
    <property type="entry name" value="Asp_DH_C"/>
    <property type="match status" value="1"/>
</dbReference>
<feature type="domain" description="Aspartate dehydrogenase" evidence="7">
    <location>
        <begin position="176"/>
        <end position="264"/>
    </location>
</feature>
<gene>
    <name evidence="6 9" type="primary">nadX</name>
    <name evidence="9" type="ORF">NMY3_03096</name>
</gene>
<dbReference type="KEGG" id="taa:NMY3_03096"/>
<evidence type="ECO:0000256" key="6">
    <source>
        <dbReference type="HAMAP-Rule" id="MF_01265"/>
    </source>
</evidence>
<organism evidence="9 10">
    <name type="scientific">Candidatus Nitrosocosmicus oleophilus</name>
    <dbReference type="NCBI Taxonomy" id="1353260"/>
    <lineage>
        <taxon>Archaea</taxon>
        <taxon>Nitrososphaerota</taxon>
        <taxon>Nitrososphaeria</taxon>
        <taxon>Nitrososphaerales</taxon>
        <taxon>Nitrososphaeraceae</taxon>
        <taxon>Candidatus Nitrosocosmicus</taxon>
    </lineage>
</organism>
<dbReference type="HAMAP" id="MF_01265">
    <property type="entry name" value="NadX"/>
    <property type="match status" value="1"/>
</dbReference>
<protein>
    <recommendedName>
        <fullName evidence="6">L-aspartate dehydrogenase</fullName>
        <ecNumber evidence="6">1.4.1.21</ecNumber>
    </recommendedName>
</protein>
<feature type="domain" description="Aspartate/homoserine dehydrogenase NAD-binding" evidence="8">
    <location>
        <begin position="9"/>
        <end position="128"/>
    </location>
</feature>
<dbReference type="EMBL" id="CP012850">
    <property type="protein sequence ID" value="ALI37283.1"/>
    <property type="molecule type" value="Genomic_DNA"/>
</dbReference>
<dbReference type="GO" id="GO:0016639">
    <property type="term" value="F:oxidoreductase activity, acting on the CH-NH2 group of donors, NAD or NADP as acceptor"/>
    <property type="evidence" value="ECO:0007669"/>
    <property type="project" value="UniProtKB-UniRule"/>
</dbReference>
<comment type="pathway">
    <text evidence="6">Cofactor biosynthesis; NAD(+) biosynthesis; iminoaspartate from L-aspartate (dehydrogenase route): step 1/1.</text>
</comment>
<reference evidence="10" key="1">
    <citation type="submission" date="2015-10" db="EMBL/GenBank/DDBJ databases">
        <title>Niche specialization of a soil ammonia-oxidizing archaeon, Candidatus Nitrosocosmicus oleophilus.</title>
        <authorList>
            <person name="Jung M.-Y."/>
            <person name="Rhee S.-K."/>
        </authorList>
    </citation>
    <scope>NUCLEOTIDE SEQUENCE [LARGE SCALE GENOMIC DNA]</scope>
    <source>
        <strain evidence="10">MY3</strain>
    </source>
</reference>
<dbReference type="UniPathway" id="UPA00253">
    <property type="reaction ID" value="UER00456"/>
</dbReference>
<dbReference type="GeneID" id="60422959"/>
<dbReference type="PANTHER" id="PTHR31873">
    <property type="entry name" value="L-ASPARTATE DEHYDROGENASE-RELATED"/>
    <property type="match status" value="1"/>
</dbReference>
<evidence type="ECO:0000256" key="3">
    <source>
        <dbReference type="ARBA" id="ARBA00022857"/>
    </source>
</evidence>
<evidence type="ECO:0000313" key="9">
    <source>
        <dbReference type="EMBL" id="ALI37283.1"/>
    </source>
</evidence>
<comment type="catalytic activity">
    <reaction evidence="6">
        <text>L-aspartate + NAD(+) + H2O = oxaloacetate + NH4(+) + NADH + H(+)</text>
        <dbReference type="Rhea" id="RHEA:11788"/>
        <dbReference type="ChEBI" id="CHEBI:15377"/>
        <dbReference type="ChEBI" id="CHEBI:15378"/>
        <dbReference type="ChEBI" id="CHEBI:16452"/>
        <dbReference type="ChEBI" id="CHEBI:28938"/>
        <dbReference type="ChEBI" id="CHEBI:29991"/>
        <dbReference type="ChEBI" id="CHEBI:57540"/>
        <dbReference type="ChEBI" id="CHEBI:57945"/>
        <dbReference type="EC" id="1.4.1.21"/>
    </reaction>
</comment>
<dbReference type="AlphaFoldDB" id="A0A654M3M2"/>
<dbReference type="InterPro" id="IPR020626">
    <property type="entry name" value="Asp_DH_prok"/>
</dbReference>
<dbReference type="NCBIfam" id="NF009829">
    <property type="entry name" value="PRK13303.1-4"/>
    <property type="match status" value="1"/>
</dbReference>
<dbReference type="GO" id="GO:0051287">
    <property type="term" value="F:NAD binding"/>
    <property type="evidence" value="ECO:0007669"/>
    <property type="project" value="UniProtKB-UniRule"/>
</dbReference>
<keyword evidence="5 6" id="KW-0520">NAD</keyword>
<evidence type="ECO:0000256" key="5">
    <source>
        <dbReference type="ARBA" id="ARBA00023027"/>
    </source>
</evidence>
<comment type="catalytic activity">
    <reaction evidence="6">
        <text>L-aspartate + NADP(+) + H2O = oxaloacetate + NH4(+) + NADPH + H(+)</text>
        <dbReference type="Rhea" id="RHEA:11784"/>
        <dbReference type="ChEBI" id="CHEBI:15377"/>
        <dbReference type="ChEBI" id="CHEBI:15378"/>
        <dbReference type="ChEBI" id="CHEBI:16452"/>
        <dbReference type="ChEBI" id="CHEBI:28938"/>
        <dbReference type="ChEBI" id="CHEBI:29991"/>
        <dbReference type="ChEBI" id="CHEBI:57783"/>
        <dbReference type="ChEBI" id="CHEBI:58349"/>
        <dbReference type="EC" id="1.4.1.21"/>
    </reaction>
</comment>
<dbReference type="InterPro" id="IPR022487">
    <property type="entry name" value="Asp_DH_arc"/>
</dbReference>
<evidence type="ECO:0000256" key="4">
    <source>
        <dbReference type="ARBA" id="ARBA00023002"/>
    </source>
</evidence>
<keyword evidence="10" id="KW-1185">Reference proteome</keyword>
<dbReference type="NCBIfam" id="TIGR03855">
    <property type="entry name" value="NAD_NadX"/>
    <property type="match status" value="1"/>
</dbReference>
<dbReference type="InterPro" id="IPR036291">
    <property type="entry name" value="NAD(P)-bd_dom_sf"/>
</dbReference>
<dbReference type="Gene3D" id="3.40.50.720">
    <property type="entry name" value="NAD(P)-binding Rossmann-like Domain"/>
    <property type="match status" value="1"/>
</dbReference>
<keyword evidence="4 6" id="KW-0560">Oxidoreductase</keyword>
<keyword evidence="3 6" id="KW-0521">NADP</keyword>
<dbReference type="GO" id="GO:0009435">
    <property type="term" value="P:NAD+ biosynthetic process"/>
    <property type="evidence" value="ECO:0007669"/>
    <property type="project" value="UniProtKB-UniRule"/>
</dbReference>
<dbReference type="Gene3D" id="3.30.360.10">
    <property type="entry name" value="Dihydrodipicolinate Reductase, domain 2"/>
    <property type="match status" value="1"/>
</dbReference>
<comment type="function">
    <text evidence="6">Specifically catalyzes the NAD or NADP-dependent dehydrogenation of L-aspartate to iminoaspartate.</text>
</comment>
<evidence type="ECO:0000256" key="1">
    <source>
        <dbReference type="ARBA" id="ARBA00008331"/>
    </source>
</evidence>
<sequence length="279" mass="30469">MDIKVAIIGCGAIGREIALSIDARKIPNCELSILFDTDSTKLRSLHKDLNTKPSGIFDDFDKLVASNDYHNVSLVIEAASVKAAHTYGPTILKQGKNIMIMSIGAFSDPAFYETIIQLITDSDNNVFLPSGAIGGADIIRSVKNYIDEVTIVTTKSNKSLKGAPYFYNKDIDIDNIKEKKVIFIGNAVDAIKEFPSNVNISALVSLAGIGFKKTRVKIIVDPNILTNKHEIQVNWKFGSFQITVENMPSPDNPKTSYLAILSAIECLRGICSKNLKIGS</sequence>
<dbReference type="EC" id="1.4.1.21" evidence="6"/>
<dbReference type="RefSeq" id="WP_196816380.1">
    <property type="nucleotide sequence ID" value="NZ_CP012850.1"/>
</dbReference>
<evidence type="ECO:0000256" key="2">
    <source>
        <dbReference type="ARBA" id="ARBA00022642"/>
    </source>
</evidence>
<evidence type="ECO:0000259" key="7">
    <source>
        <dbReference type="Pfam" id="PF01958"/>
    </source>
</evidence>
<dbReference type="InterPro" id="IPR011182">
    <property type="entry name" value="L-Asp_DH"/>
</dbReference>
<dbReference type="GO" id="GO:0050661">
    <property type="term" value="F:NADP binding"/>
    <property type="evidence" value="ECO:0007669"/>
    <property type="project" value="UniProtKB-UniRule"/>
</dbReference>
<dbReference type="SUPFAM" id="SSF51735">
    <property type="entry name" value="NAD(P)-binding Rossmann-fold domains"/>
    <property type="match status" value="1"/>
</dbReference>
<feature type="binding site" evidence="6">
    <location>
        <position position="199"/>
    </location>
    <ligand>
        <name>NAD(+)</name>
        <dbReference type="ChEBI" id="CHEBI:57540"/>
    </ligand>
</feature>
<evidence type="ECO:0000259" key="8">
    <source>
        <dbReference type="Pfam" id="PF03447"/>
    </source>
</evidence>
<feature type="binding site" evidence="6">
    <location>
        <position position="132"/>
    </location>
    <ligand>
        <name>NAD(+)</name>
        <dbReference type="ChEBI" id="CHEBI:57540"/>
    </ligand>
</feature>
<keyword evidence="2 6" id="KW-0662">Pyridine nucleotide biosynthesis</keyword>
<feature type="active site" evidence="6">
    <location>
        <position position="229"/>
    </location>
</feature>
<dbReference type="OrthoDB" id="15415at2157"/>
<dbReference type="PANTHER" id="PTHR31873:SF6">
    <property type="entry name" value="ASPARTATE DEHYDROGENASE DOMAIN-CONTAINING PROTEIN"/>
    <property type="match status" value="1"/>
</dbReference>
<name>A0A654M3M2_9ARCH</name>
<comment type="similarity">
    <text evidence="1 6">Belongs to the L-aspartate dehydrogenase family.</text>
</comment>
<accession>A0A654M3M2</accession>